<dbReference type="Proteomes" id="UP000726737">
    <property type="component" value="Unassembled WGS sequence"/>
</dbReference>
<evidence type="ECO:0000313" key="1">
    <source>
        <dbReference type="EMBL" id="KAG0247021.1"/>
    </source>
</evidence>
<name>A0A9P6PK30_9FUNG</name>
<protein>
    <submittedName>
        <fullName evidence="1">Uncharacterized protein</fullName>
    </submittedName>
</protein>
<evidence type="ECO:0000313" key="2">
    <source>
        <dbReference type="Proteomes" id="UP000726737"/>
    </source>
</evidence>
<dbReference type="AlphaFoldDB" id="A0A9P6PK30"/>
<accession>A0A9P6PK30</accession>
<sequence length="70" mass="7677">MAQAIDPIFCKARYVSNVATCIVGVKECNAVENFSTCVCENSQNKSHLRLCLIALLSDPNFRGVLHASDF</sequence>
<comment type="caution">
    <text evidence="1">The sequence shown here is derived from an EMBL/GenBank/DDBJ whole genome shotgun (WGS) entry which is preliminary data.</text>
</comment>
<organism evidence="1 2">
    <name type="scientific">Mortierella polycephala</name>
    <dbReference type="NCBI Taxonomy" id="41804"/>
    <lineage>
        <taxon>Eukaryota</taxon>
        <taxon>Fungi</taxon>
        <taxon>Fungi incertae sedis</taxon>
        <taxon>Mucoromycota</taxon>
        <taxon>Mortierellomycotina</taxon>
        <taxon>Mortierellomycetes</taxon>
        <taxon>Mortierellales</taxon>
        <taxon>Mortierellaceae</taxon>
        <taxon>Mortierella</taxon>
    </lineage>
</organism>
<dbReference type="OrthoDB" id="2411405at2759"/>
<keyword evidence="2" id="KW-1185">Reference proteome</keyword>
<gene>
    <name evidence="1" type="ORF">BG011_002218</name>
</gene>
<reference evidence="1" key="1">
    <citation type="journal article" date="2020" name="Fungal Divers.">
        <title>Resolving the Mortierellaceae phylogeny through synthesis of multi-gene phylogenetics and phylogenomics.</title>
        <authorList>
            <person name="Vandepol N."/>
            <person name="Liber J."/>
            <person name="Desiro A."/>
            <person name="Na H."/>
            <person name="Kennedy M."/>
            <person name="Barry K."/>
            <person name="Grigoriev I.V."/>
            <person name="Miller A.N."/>
            <person name="O'Donnell K."/>
            <person name="Stajich J.E."/>
            <person name="Bonito G."/>
        </authorList>
    </citation>
    <scope>NUCLEOTIDE SEQUENCE</scope>
    <source>
        <strain evidence="1">KOD948</strain>
    </source>
</reference>
<dbReference type="EMBL" id="JAAAJA010001680">
    <property type="protein sequence ID" value="KAG0247021.1"/>
    <property type="molecule type" value="Genomic_DNA"/>
</dbReference>
<proteinExistence type="predicted"/>